<dbReference type="PANTHER" id="PTHR43671">
    <property type="entry name" value="SERINE/THREONINE-PROTEIN KINASE NEK"/>
    <property type="match status" value="1"/>
</dbReference>
<dbReference type="InterPro" id="IPR011009">
    <property type="entry name" value="Kinase-like_dom_sf"/>
</dbReference>
<dbReference type="PROSITE" id="PS00108">
    <property type="entry name" value="PROTEIN_KINASE_ST"/>
    <property type="match status" value="1"/>
</dbReference>
<feature type="domain" description="Protein kinase" evidence="9">
    <location>
        <begin position="12"/>
        <end position="261"/>
    </location>
</feature>
<evidence type="ECO:0000256" key="4">
    <source>
        <dbReference type="ARBA" id="ARBA00022741"/>
    </source>
</evidence>
<keyword evidence="6 7" id="KW-0067">ATP-binding</keyword>
<evidence type="ECO:0000256" key="1">
    <source>
        <dbReference type="ARBA" id="ARBA00010886"/>
    </source>
</evidence>
<keyword evidence="5 10" id="KW-0418">Kinase</keyword>
<name>A0ABS2UVY0_9ACTN</name>
<evidence type="ECO:0000256" key="6">
    <source>
        <dbReference type="ARBA" id="ARBA00022840"/>
    </source>
</evidence>
<dbReference type="EMBL" id="JAFEJA010000001">
    <property type="protein sequence ID" value="MBM9621742.1"/>
    <property type="molecule type" value="Genomic_DNA"/>
</dbReference>
<dbReference type="InterPro" id="IPR017441">
    <property type="entry name" value="Protein_kinase_ATP_BS"/>
</dbReference>
<dbReference type="SUPFAM" id="SSF56112">
    <property type="entry name" value="Protein kinase-like (PK-like)"/>
    <property type="match status" value="1"/>
</dbReference>
<feature type="compositionally biased region" description="Low complexity" evidence="8">
    <location>
        <begin position="274"/>
        <end position="290"/>
    </location>
</feature>
<dbReference type="PROSITE" id="PS50011">
    <property type="entry name" value="PROTEIN_KINASE_DOM"/>
    <property type="match status" value="1"/>
</dbReference>
<reference evidence="10 11" key="1">
    <citation type="journal article" date="2016" name="Arch. Microbiol.">
        <title>Streptomyces zhihengii sp. nov., isolated from rhizospheric soil of Psammosilene tunicoides.</title>
        <authorList>
            <person name="Huang M.J."/>
            <person name="Fei J.J."/>
            <person name="Salam N."/>
            <person name="Kim C.J."/>
            <person name="Hozzein W.N."/>
            <person name="Xiao M."/>
            <person name="Huang H.Q."/>
            <person name="Li W.J."/>
        </authorList>
    </citation>
    <scope>NUCLEOTIDE SEQUENCE [LARGE SCALE GENOMIC DNA]</scope>
    <source>
        <strain evidence="10 11">YIM T102</strain>
    </source>
</reference>
<evidence type="ECO:0000256" key="2">
    <source>
        <dbReference type="ARBA" id="ARBA00012513"/>
    </source>
</evidence>
<keyword evidence="3" id="KW-0808">Transferase</keyword>
<feature type="binding site" evidence="7">
    <location>
        <position position="41"/>
    </location>
    <ligand>
        <name>ATP</name>
        <dbReference type="ChEBI" id="CHEBI:30616"/>
    </ligand>
</feature>
<dbReference type="CDD" id="cd14014">
    <property type="entry name" value="STKc_PknB_like"/>
    <property type="match status" value="1"/>
</dbReference>
<sequence length="694" mass="73343">MRERGELVDGRFRLERIVGRGGMGRVWLAEDERLGRQVALKELLFLHGTGDEERRRFDREARALARMRHDAVVAVHDLLSHLDPPAIVMEYVDGPSLKDVLRTSGKLPVPEAARLGLAVLGALREAHGKDIVHRDLKPANILVAGPRVVVTDFGVALLDDMSQLTALGGTPGTSLYMAPEQLEDDRGSAASDLWSLGAVLWETVEGRQPFSRTTQAATVRAICDEAPPEPTHAGALTDVIRGLLVKDPASRLTAEEVSTALAAATAPPPEPRPSRVTPAAPVAPAKASGGPPAPEAPAPDASGTPSGPPAQATSEPAATPPGPTPAEPPLSPREGLMREVAVRHRHTGTPVTSPDRGHPSPPVRVEPAERSGDHLPGQAATPPVTRYPEPLPSSDAPVAQPAPFTPPIALPPGWTTGSLPPAETTTAMSAPVRELVALVDSLHADDAGTATRLRVLVKAAQNLTPPQLAAAAGVLSVAGRHQAEAEALLREAGRRLPTPDVARLTEQLRREGRHDAADLVLKAAAKHRGVSELHELRDALRIPPGQEGTADRRAHSRRDVRVLTDAANGAGRAMESDEDLRFRPPAWYTAGKSGPATAPEPGTMAEGAAQAVPPHDGGLASPVPDPETPPFAPFWFAVPVVRQIVAEADPHHRIGELVPGVWNLAVGERGEALVVVLDHRRRGLLRDTSGIERG</sequence>
<feature type="region of interest" description="Disordered" evidence="8">
    <location>
        <begin position="261"/>
        <end position="332"/>
    </location>
</feature>
<keyword evidence="11" id="KW-1185">Reference proteome</keyword>
<dbReference type="EC" id="2.7.11.1" evidence="2"/>
<dbReference type="Pfam" id="PF00069">
    <property type="entry name" value="Pkinase"/>
    <property type="match status" value="1"/>
</dbReference>
<dbReference type="RefSeq" id="WP_205375565.1">
    <property type="nucleotide sequence ID" value="NZ_JAFEJA010000001.1"/>
</dbReference>
<comment type="similarity">
    <text evidence="1">Belongs to the protein kinase superfamily. NEK Ser/Thr protein kinase family. NIMA subfamily.</text>
</comment>
<dbReference type="PROSITE" id="PS00107">
    <property type="entry name" value="PROTEIN_KINASE_ATP"/>
    <property type="match status" value="1"/>
</dbReference>
<evidence type="ECO:0000313" key="11">
    <source>
        <dbReference type="Proteomes" id="UP000664109"/>
    </source>
</evidence>
<comment type="caution">
    <text evidence="10">The sequence shown here is derived from an EMBL/GenBank/DDBJ whole genome shotgun (WGS) entry which is preliminary data.</text>
</comment>
<dbReference type="InterPro" id="IPR008271">
    <property type="entry name" value="Ser/Thr_kinase_AS"/>
</dbReference>
<evidence type="ECO:0000259" key="9">
    <source>
        <dbReference type="PROSITE" id="PS50011"/>
    </source>
</evidence>
<keyword evidence="4 7" id="KW-0547">Nucleotide-binding</keyword>
<feature type="compositionally biased region" description="Pro residues" evidence="8">
    <location>
        <begin position="318"/>
        <end position="331"/>
    </location>
</feature>
<feature type="region of interest" description="Disordered" evidence="8">
    <location>
        <begin position="346"/>
        <end position="396"/>
    </location>
</feature>
<organism evidence="10 11">
    <name type="scientific">Streptomyces zhihengii</name>
    <dbReference type="NCBI Taxonomy" id="1818004"/>
    <lineage>
        <taxon>Bacteria</taxon>
        <taxon>Bacillati</taxon>
        <taxon>Actinomycetota</taxon>
        <taxon>Actinomycetes</taxon>
        <taxon>Kitasatosporales</taxon>
        <taxon>Streptomycetaceae</taxon>
        <taxon>Streptomyces</taxon>
    </lineage>
</organism>
<dbReference type="InterPro" id="IPR000719">
    <property type="entry name" value="Prot_kinase_dom"/>
</dbReference>
<dbReference type="Gene3D" id="3.30.200.20">
    <property type="entry name" value="Phosphorylase Kinase, domain 1"/>
    <property type="match status" value="1"/>
</dbReference>
<evidence type="ECO:0000256" key="3">
    <source>
        <dbReference type="ARBA" id="ARBA00022679"/>
    </source>
</evidence>
<feature type="region of interest" description="Disordered" evidence="8">
    <location>
        <begin position="587"/>
        <end position="624"/>
    </location>
</feature>
<evidence type="ECO:0000256" key="5">
    <source>
        <dbReference type="ARBA" id="ARBA00022777"/>
    </source>
</evidence>
<accession>A0ABS2UVY0</accession>
<evidence type="ECO:0000256" key="8">
    <source>
        <dbReference type="SAM" id="MobiDB-lite"/>
    </source>
</evidence>
<dbReference type="Proteomes" id="UP000664109">
    <property type="component" value="Unassembled WGS sequence"/>
</dbReference>
<dbReference type="PANTHER" id="PTHR43671:SF13">
    <property type="entry name" value="SERINE_THREONINE-PROTEIN KINASE NEK2"/>
    <property type="match status" value="1"/>
</dbReference>
<protein>
    <recommendedName>
        <fullName evidence="2">non-specific serine/threonine protein kinase</fullName>
        <ecNumber evidence="2">2.7.11.1</ecNumber>
    </recommendedName>
</protein>
<gene>
    <name evidence="10" type="ORF">JE024_24015</name>
</gene>
<dbReference type="InterPro" id="IPR050660">
    <property type="entry name" value="NEK_Ser/Thr_kinase"/>
</dbReference>
<dbReference type="SMART" id="SM00220">
    <property type="entry name" value="S_TKc"/>
    <property type="match status" value="1"/>
</dbReference>
<dbReference type="Gene3D" id="1.10.510.10">
    <property type="entry name" value="Transferase(Phosphotransferase) domain 1"/>
    <property type="match status" value="1"/>
</dbReference>
<evidence type="ECO:0000256" key="7">
    <source>
        <dbReference type="PROSITE-ProRule" id="PRU10141"/>
    </source>
</evidence>
<proteinExistence type="inferred from homology"/>
<evidence type="ECO:0000313" key="10">
    <source>
        <dbReference type="EMBL" id="MBM9621742.1"/>
    </source>
</evidence>
<dbReference type="GO" id="GO:0016301">
    <property type="term" value="F:kinase activity"/>
    <property type="evidence" value="ECO:0007669"/>
    <property type="project" value="UniProtKB-KW"/>
</dbReference>